<evidence type="ECO:0000313" key="1">
    <source>
        <dbReference type="EMBL" id="OGE90041.1"/>
    </source>
</evidence>
<comment type="caution">
    <text evidence="1">The sequence shown here is derived from an EMBL/GenBank/DDBJ whole genome shotgun (WGS) entry which is preliminary data.</text>
</comment>
<reference evidence="1 2" key="1">
    <citation type="journal article" date="2016" name="Nat. Commun.">
        <title>Thousands of microbial genomes shed light on interconnected biogeochemical processes in an aquifer system.</title>
        <authorList>
            <person name="Anantharaman K."/>
            <person name="Brown C.T."/>
            <person name="Hug L.A."/>
            <person name="Sharon I."/>
            <person name="Castelle C.J."/>
            <person name="Probst A.J."/>
            <person name="Thomas B.C."/>
            <person name="Singh A."/>
            <person name="Wilkins M.J."/>
            <person name="Karaoz U."/>
            <person name="Brodie E.L."/>
            <person name="Williams K.H."/>
            <person name="Hubbard S.S."/>
            <person name="Banfield J.F."/>
        </authorList>
    </citation>
    <scope>NUCLEOTIDE SEQUENCE [LARGE SCALE GENOMIC DNA]</scope>
</reference>
<dbReference type="SUPFAM" id="SSF53254">
    <property type="entry name" value="Phosphoglycerate mutase-like"/>
    <property type="match status" value="1"/>
</dbReference>
<protein>
    <submittedName>
        <fullName evidence="1">Uncharacterized protein</fullName>
    </submittedName>
</protein>
<gene>
    <name evidence="1" type="ORF">A3E29_02940</name>
</gene>
<evidence type="ECO:0000313" key="2">
    <source>
        <dbReference type="Proteomes" id="UP000177682"/>
    </source>
</evidence>
<accession>A0A1F5PJH9</accession>
<name>A0A1F5PJH9_9BACT</name>
<dbReference type="EMBL" id="MFEY01000007">
    <property type="protein sequence ID" value="OGE90041.1"/>
    <property type="molecule type" value="Genomic_DNA"/>
</dbReference>
<dbReference type="InterPro" id="IPR029033">
    <property type="entry name" value="His_PPase_superfam"/>
</dbReference>
<dbReference type="Proteomes" id="UP000177682">
    <property type="component" value="Unassembled WGS sequence"/>
</dbReference>
<dbReference type="AlphaFoldDB" id="A0A1F5PJH9"/>
<sequence>MSEVLRNPEANQEGRFGRNVRVEIEFMRHEVPGKTPTGMSADFLTEQGQENAAAKGQTIDKPVKGYSSPKLRAQETIEMQLQNTPEDVQVINRFLIDPAAQGKKTVGQIAIGQKSENAFNIRLRPELDTARNFDKIMPEAKTWAQGQIKNDSPRGEYDLIIQYYLDNPDRAQALGTTTPQEAAEEIAFAADREIRLTKRLYSDSDIQLLNATHGPKLEPFLQEVLIQPDGRSGFKSLDEIGGALNPGEGFKFISKTDEGGDQSVKLLLRGQEYEIDMARISGLAENLAERKKAQKKE</sequence>
<organism evidence="1 2">
    <name type="scientific">Candidatus Doudnabacteria bacterium RIFCSPHIGHO2_12_FULL_48_16</name>
    <dbReference type="NCBI Taxonomy" id="1817838"/>
    <lineage>
        <taxon>Bacteria</taxon>
        <taxon>Candidatus Doudnaibacteriota</taxon>
    </lineage>
</organism>
<proteinExistence type="predicted"/>